<evidence type="ECO:0000313" key="5">
    <source>
        <dbReference type="Proteomes" id="UP001498421"/>
    </source>
</evidence>
<feature type="compositionally biased region" description="Polar residues" evidence="1">
    <location>
        <begin position="92"/>
        <end position="106"/>
    </location>
</feature>
<keyword evidence="2" id="KW-0472">Membrane</keyword>
<feature type="domain" description="DUF7820" evidence="3">
    <location>
        <begin position="423"/>
        <end position="778"/>
    </location>
</feature>
<feature type="compositionally biased region" description="Low complexity" evidence="1">
    <location>
        <begin position="634"/>
        <end position="652"/>
    </location>
</feature>
<keyword evidence="2" id="KW-0812">Transmembrane</keyword>
<feature type="compositionally biased region" description="Low complexity" evidence="1">
    <location>
        <begin position="68"/>
        <end position="79"/>
    </location>
</feature>
<feature type="compositionally biased region" description="Polar residues" evidence="1">
    <location>
        <begin position="339"/>
        <end position="352"/>
    </location>
</feature>
<dbReference type="EMBL" id="JAZAVK010000072">
    <property type="protein sequence ID" value="KAK7426007.1"/>
    <property type="molecule type" value="Genomic_DNA"/>
</dbReference>
<evidence type="ECO:0000259" key="3">
    <source>
        <dbReference type="Pfam" id="PF25130"/>
    </source>
</evidence>
<dbReference type="Pfam" id="PF25130">
    <property type="entry name" value="DUF7820"/>
    <property type="match status" value="1"/>
</dbReference>
<keyword evidence="2" id="KW-1133">Transmembrane helix</keyword>
<feature type="region of interest" description="Disordered" evidence="1">
    <location>
        <begin position="563"/>
        <end position="603"/>
    </location>
</feature>
<feature type="region of interest" description="Disordered" evidence="1">
    <location>
        <begin position="1"/>
        <end position="174"/>
    </location>
</feature>
<feature type="compositionally biased region" description="Acidic residues" evidence="1">
    <location>
        <begin position="569"/>
        <end position="587"/>
    </location>
</feature>
<reference evidence="4 5" key="1">
    <citation type="journal article" date="2025" name="Microbiol. Resour. Announc.">
        <title>Draft genome sequences for Neonectria magnoliae and Neonectria punicea, canker pathogens of Liriodendron tulipifera and Acer saccharum in West Virginia.</title>
        <authorList>
            <person name="Petronek H.M."/>
            <person name="Kasson M.T."/>
            <person name="Metheny A.M."/>
            <person name="Stauder C.M."/>
            <person name="Lovett B."/>
            <person name="Lynch S.C."/>
            <person name="Garnas J.R."/>
            <person name="Kasson L.R."/>
            <person name="Stajich J.E."/>
        </authorList>
    </citation>
    <scope>NUCLEOTIDE SEQUENCE [LARGE SCALE GENOMIC DNA]</scope>
    <source>
        <strain evidence="4 5">NRRL 64651</strain>
    </source>
</reference>
<protein>
    <recommendedName>
        <fullName evidence="3">DUF7820 domain-containing protein</fullName>
    </recommendedName>
</protein>
<feature type="region of interest" description="Disordered" evidence="1">
    <location>
        <begin position="632"/>
        <end position="652"/>
    </location>
</feature>
<sequence length="780" mass="84421">MDPSNGKGSDFERRSSLRRSLRVSSTANGAPDDDDYDLSAMMVADGFRPTDHTTSAVVPPTSQPQPQPEQEGPSTPTTPVTQAQQLPPIDTPLQQLASTANASPQKSDMRIRPSSISKPPRNHDSLVLRNEGSGTSAAGRTHIARISSISSESPVMRVESPYRGPSGPSHPYQMYPQRTMSVATTSTTAAAAAAVIPEDSSYTGSSGPTHPYALYTQNTVPAAESAGDPIPLGFGGMGGNYQRQLGPDGEEAGDMIGPLGHLEELPPYTRYADNAFVPKVVTTPATTTDTAPSTDVTPSTEPTSPDRIIAGAGGIGMATRDPEFSSTEDDLGMPRTRPSVRSNISETSQHDVNTAARDVAEKTPENKWQKRARKKLWGIVPYWAICLLTVGLIIMGIIMGAVIGTLLTRHKKPPKEKESSVTTTTTTVGVQPLTSLPKDLAPMATGHYGLPPFKVSLEPDACFSDTSLTKAWSCSMQFSYYAMDVTVNSDGLETEGYQLAMNAIDTVNAEFIWGTKPPSFSDPITLTLVNDTFAPERGPAWWSMVTYNKTVIVSDSDFQYVSKRGWHPDDDEDEDDEDDEDDDEGDENFPPPPGFKSRKGPAAKAGDEPWICTWPDVTLQIFIYPKQKSSNHFDSTTTTDYGSSTTDGYDSSPTYGSTANYGASTTASGSAATSTSTSGFENASPAYPKVLKMVEQRHWSKNSAASCRKVKINEDGKSCEPVRDKYGNPFEVAIVESESTAPSKRRAKERYIPKRWYILDLLRRGGSFELTQCGCLWWAT</sequence>
<evidence type="ECO:0000313" key="4">
    <source>
        <dbReference type="EMBL" id="KAK7426007.1"/>
    </source>
</evidence>
<dbReference type="PANTHER" id="PTHR42078:SF1">
    <property type="entry name" value="GLUCAN 1, 4-ALPHA-GLUCOSIDASE"/>
    <property type="match status" value="1"/>
</dbReference>
<dbReference type="InterPro" id="IPR056722">
    <property type="entry name" value="DUF7820"/>
</dbReference>
<comment type="caution">
    <text evidence="4">The sequence shown here is derived from an EMBL/GenBank/DDBJ whole genome shotgun (WGS) entry which is preliminary data.</text>
</comment>
<feature type="region of interest" description="Disordered" evidence="1">
    <location>
        <begin position="283"/>
        <end position="366"/>
    </location>
</feature>
<gene>
    <name evidence="4" type="ORF">QQZ08_007455</name>
</gene>
<keyword evidence="5" id="KW-1185">Reference proteome</keyword>
<evidence type="ECO:0000256" key="2">
    <source>
        <dbReference type="SAM" id="Phobius"/>
    </source>
</evidence>
<dbReference type="Proteomes" id="UP001498421">
    <property type="component" value="Unassembled WGS sequence"/>
</dbReference>
<feature type="transmembrane region" description="Helical" evidence="2">
    <location>
        <begin position="382"/>
        <end position="407"/>
    </location>
</feature>
<dbReference type="PANTHER" id="PTHR42078">
    <property type="entry name" value="GLUCAN 1, 4-ALPHA-GLUCOSIDASE"/>
    <property type="match status" value="1"/>
</dbReference>
<evidence type="ECO:0000256" key="1">
    <source>
        <dbReference type="SAM" id="MobiDB-lite"/>
    </source>
</evidence>
<name>A0ABR1HYJ1_9HYPO</name>
<feature type="compositionally biased region" description="Low complexity" evidence="1">
    <location>
        <begin position="283"/>
        <end position="300"/>
    </location>
</feature>
<organism evidence="4 5">
    <name type="scientific">Neonectria magnoliae</name>
    <dbReference type="NCBI Taxonomy" id="2732573"/>
    <lineage>
        <taxon>Eukaryota</taxon>
        <taxon>Fungi</taxon>
        <taxon>Dikarya</taxon>
        <taxon>Ascomycota</taxon>
        <taxon>Pezizomycotina</taxon>
        <taxon>Sordariomycetes</taxon>
        <taxon>Hypocreomycetidae</taxon>
        <taxon>Hypocreales</taxon>
        <taxon>Nectriaceae</taxon>
        <taxon>Neonectria</taxon>
    </lineage>
</organism>
<proteinExistence type="predicted"/>
<accession>A0ABR1HYJ1</accession>